<sequence length="225" mass="24285">MSWTGEGHFRFDTIALGLAQSGTSIALDVIVLLLPIPVLWSLHMRLHKKLGVLMIFWLGAFCCVAAIIRLILLHASLSKVAVDHALVRLQSRMIIFMLIEPNCSIVAACLPCYGALFMGTTSLSSIVQSFRTVFTVGSQGSTYSKSGTRNRKGLKLVTDSANQFHGSSDSQVELTGTVPRWLETSAGGHATVDINSPIKQHEARVSQCQSPGITVETTLDVVTSS</sequence>
<feature type="transmembrane region" description="Helical" evidence="6">
    <location>
        <begin position="93"/>
        <end position="116"/>
    </location>
</feature>
<dbReference type="GO" id="GO:0016020">
    <property type="term" value="C:membrane"/>
    <property type="evidence" value="ECO:0007669"/>
    <property type="project" value="UniProtKB-SubCell"/>
</dbReference>
<dbReference type="Proteomes" id="UP001143548">
    <property type="component" value="Unassembled WGS sequence"/>
</dbReference>
<dbReference type="EMBL" id="BROQ01000115">
    <property type="protein sequence ID" value="GKZ25554.1"/>
    <property type="molecule type" value="Genomic_DNA"/>
</dbReference>
<evidence type="ECO:0000313" key="9">
    <source>
        <dbReference type="Proteomes" id="UP001143548"/>
    </source>
</evidence>
<comment type="subcellular location">
    <subcellularLocation>
        <location evidence="1">Membrane</location>
        <topology evidence="1">Multi-pass membrane protein</topology>
    </subcellularLocation>
</comment>
<evidence type="ECO:0000256" key="3">
    <source>
        <dbReference type="ARBA" id="ARBA00022989"/>
    </source>
</evidence>
<evidence type="ECO:0000256" key="2">
    <source>
        <dbReference type="ARBA" id="ARBA00022692"/>
    </source>
</evidence>
<dbReference type="InterPro" id="IPR052337">
    <property type="entry name" value="SAT4-like"/>
</dbReference>
<feature type="transmembrane region" description="Helical" evidence="6">
    <location>
        <begin position="20"/>
        <end position="40"/>
    </location>
</feature>
<evidence type="ECO:0000256" key="6">
    <source>
        <dbReference type="SAM" id="Phobius"/>
    </source>
</evidence>
<comment type="similarity">
    <text evidence="5">Belongs to the SAT4 family.</text>
</comment>
<reference evidence="8" key="1">
    <citation type="submission" date="2022-07" db="EMBL/GenBank/DDBJ databases">
        <title>Taxonomy of Aspergillus series Nigri: significant species reduction supported by multi-species coalescent approaches.</title>
        <authorList>
            <person name="Bian C."/>
            <person name="Kusuya Y."/>
            <person name="Sklenar F."/>
            <person name="D'hooge E."/>
            <person name="Yaguchi T."/>
            <person name="Takahashi H."/>
            <person name="Hubka V."/>
        </authorList>
    </citation>
    <scope>NUCLEOTIDE SEQUENCE</scope>
    <source>
        <strain evidence="8">CBS 733.88</strain>
    </source>
</reference>
<dbReference type="PANTHER" id="PTHR33048:SF18">
    <property type="entry name" value="INTEGRAL MEMBRANE PROTEIN"/>
    <property type="match status" value="1"/>
</dbReference>
<keyword evidence="2 6" id="KW-0812">Transmembrane</keyword>
<dbReference type="PANTHER" id="PTHR33048">
    <property type="entry name" value="PTH11-LIKE INTEGRAL MEMBRANE PROTEIN (AFU_ORTHOLOGUE AFUA_5G11245)"/>
    <property type="match status" value="1"/>
</dbReference>
<evidence type="ECO:0000259" key="7">
    <source>
        <dbReference type="Pfam" id="PF20684"/>
    </source>
</evidence>
<evidence type="ECO:0000256" key="1">
    <source>
        <dbReference type="ARBA" id="ARBA00004141"/>
    </source>
</evidence>
<dbReference type="AlphaFoldDB" id="A0A9W5YZI9"/>
<evidence type="ECO:0000256" key="5">
    <source>
        <dbReference type="ARBA" id="ARBA00038359"/>
    </source>
</evidence>
<protein>
    <recommendedName>
        <fullName evidence="7">Rhodopsin domain-containing protein</fullName>
    </recommendedName>
</protein>
<evidence type="ECO:0000313" key="8">
    <source>
        <dbReference type="EMBL" id="GKZ25554.1"/>
    </source>
</evidence>
<dbReference type="Pfam" id="PF20684">
    <property type="entry name" value="Fung_rhodopsin"/>
    <property type="match status" value="1"/>
</dbReference>
<name>A0A9W5YZI9_9EURO</name>
<gene>
    <name evidence="8" type="ORF">AbraCBS73388_001196</name>
</gene>
<feature type="domain" description="Rhodopsin" evidence="7">
    <location>
        <begin position="12"/>
        <end position="117"/>
    </location>
</feature>
<organism evidence="8 9">
    <name type="scientific">Aspergillus brasiliensis</name>
    <dbReference type="NCBI Taxonomy" id="319629"/>
    <lineage>
        <taxon>Eukaryota</taxon>
        <taxon>Fungi</taxon>
        <taxon>Dikarya</taxon>
        <taxon>Ascomycota</taxon>
        <taxon>Pezizomycotina</taxon>
        <taxon>Eurotiomycetes</taxon>
        <taxon>Eurotiomycetidae</taxon>
        <taxon>Eurotiales</taxon>
        <taxon>Aspergillaceae</taxon>
        <taxon>Aspergillus</taxon>
        <taxon>Aspergillus subgen. Circumdati</taxon>
    </lineage>
</organism>
<evidence type="ECO:0000256" key="4">
    <source>
        <dbReference type="ARBA" id="ARBA00023136"/>
    </source>
</evidence>
<comment type="caution">
    <text evidence="8">The sequence shown here is derived from an EMBL/GenBank/DDBJ whole genome shotgun (WGS) entry which is preliminary data.</text>
</comment>
<keyword evidence="4 6" id="KW-0472">Membrane</keyword>
<feature type="transmembrane region" description="Helical" evidence="6">
    <location>
        <begin position="52"/>
        <end position="73"/>
    </location>
</feature>
<accession>A0A9W5YZI9</accession>
<proteinExistence type="inferred from homology"/>
<keyword evidence="3 6" id="KW-1133">Transmembrane helix</keyword>
<dbReference type="InterPro" id="IPR049326">
    <property type="entry name" value="Rhodopsin_dom_fungi"/>
</dbReference>